<organism evidence="2 3">
    <name type="scientific">Paramecium pentaurelia</name>
    <dbReference type="NCBI Taxonomy" id="43138"/>
    <lineage>
        <taxon>Eukaryota</taxon>
        <taxon>Sar</taxon>
        <taxon>Alveolata</taxon>
        <taxon>Ciliophora</taxon>
        <taxon>Intramacronucleata</taxon>
        <taxon>Oligohymenophorea</taxon>
        <taxon>Peniculida</taxon>
        <taxon>Parameciidae</taxon>
        <taxon>Paramecium</taxon>
    </lineage>
</organism>
<feature type="domain" description="Protein kinase" evidence="1">
    <location>
        <begin position="17"/>
        <end position="263"/>
    </location>
</feature>
<dbReference type="InterPro" id="IPR000719">
    <property type="entry name" value="Prot_kinase_dom"/>
</dbReference>
<accession>A0A8S1TFV7</accession>
<dbReference type="GO" id="GO:0004674">
    <property type="term" value="F:protein serine/threonine kinase activity"/>
    <property type="evidence" value="ECO:0007669"/>
    <property type="project" value="TreeGrafter"/>
</dbReference>
<name>A0A8S1TFV7_9CILI</name>
<gene>
    <name evidence="2" type="ORF">PPENT_87.1.T0210016</name>
</gene>
<dbReference type="Proteomes" id="UP000689195">
    <property type="component" value="Unassembled WGS sequence"/>
</dbReference>
<comment type="caution">
    <text evidence="2">The sequence shown here is derived from an EMBL/GenBank/DDBJ whole genome shotgun (WGS) entry which is preliminary data.</text>
</comment>
<sequence>MKDSKIVDYVKMKLKNIQTLKKIDEGLQADIYELPYNDIYYAIKIFKETTSQDDRIGEIQASQKIKSKYIIVYVCHDLENLGWILYEKFGDYNLQQYLQYFKLQEYHVNYIFTQLIEGYHDIIESGYYHCDLKTANILVNSSTLEIKICDLGFANQIQQKIKCRRGSRGYFAPEFFQDDIINLNEKTEVFALGVILYQLLTNEFPYTNQNTCQKWIQITKSNWKDFWKNKRISQQYKEIIQNIFQMDPTKRCNLPYLQSIFHF</sequence>
<dbReference type="PANTHER" id="PTHR44167:SF18">
    <property type="entry name" value="PROTEIN KINASE DOMAIN-CONTAINING PROTEIN"/>
    <property type="match status" value="1"/>
</dbReference>
<evidence type="ECO:0000313" key="3">
    <source>
        <dbReference type="Proteomes" id="UP000689195"/>
    </source>
</evidence>
<dbReference type="GO" id="GO:0044773">
    <property type="term" value="P:mitotic DNA damage checkpoint signaling"/>
    <property type="evidence" value="ECO:0007669"/>
    <property type="project" value="TreeGrafter"/>
</dbReference>
<dbReference type="PROSITE" id="PS50011">
    <property type="entry name" value="PROTEIN_KINASE_DOM"/>
    <property type="match status" value="1"/>
</dbReference>
<dbReference type="GO" id="GO:0005524">
    <property type="term" value="F:ATP binding"/>
    <property type="evidence" value="ECO:0007669"/>
    <property type="project" value="InterPro"/>
</dbReference>
<dbReference type="Pfam" id="PF00069">
    <property type="entry name" value="Pkinase"/>
    <property type="match status" value="1"/>
</dbReference>
<dbReference type="EMBL" id="CAJJDO010000021">
    <property type="protein sequence ID" value="CAD8150788.1"/>
    <property type="molecule type" value="Genomic_DNA"/>
</dbReference>
<evidence type="ECO:0000259" key="1">
    <source>
        <dbReference type="PROSITE" id="PS50011"/>
    </source>
</evidence>
<dbReference type="InterPro" id="IPR008271">
    <property type="entry name" value="Ser/Thr_kinase_AS"/>
</dbReference>
<proteinExistence type="predicted"/>
<dbReference type="AlphaFoldDB" id="A0A8S1TFV7"/>
<dbReference type="PANTHER" id="PTHR44167">
    <property type="entry name" value="OVARIAN-SPECIFIC SERINE/THREONINE-PROTEIN KINASE LOK-RELATED"/>
    <property type="match status" value="1"/>
</dbReference>
<dbReference type="GO" id="GO:0005634">
    <property type="term" value="C:nucleus"/>
    <property type="evidence" value="ECO:0007669"/>
    <property type="project" value="TreeGrafter"/>
</dbReference>
<evidence type="ECO:0000313" key="2">
    <source>
        <dbReference type="EMBL" id="CAD8150788.1"/>
    </source>
</evidence>
<dbReference type="OrthoDB" id="4062651at2759"/>
<dbReference type="PROSITE" id="PS00108">
    <property type="entry name" value="PROTEIN_KINASE_ST"/>
    <property type="match status" value="1"/>
</dbReference>
<protein>
    <recommendedName>
        <fullName evidence="1">Protein kinase domain-containing protein</fullName>
    </recommendedName>
</protein>
<keyword evidence="3" id="KW-1185">Reference proteome</keyword>
<dbReference type="GO" id="GO:0005737">
    <property type="term" value="C:cytoplasm"/>
    <property type="evidence" value="ECO:0007669"/>
    <property type="project" value="TreeGrafter"/>
</dbReference>
<dbReference type="CDD" id="cd00180">
    <property type="entry name" value="PKc"/>
    <property type="match status" value="1"/>
</dbReference>
<dbReference type="SMART" id="SM00220">
    <property type="entry name" value="S_TKc"/>
    <property type="match status" value="1"/>
</dbReference>
<reference evidence="2" key="1">
    <citation type="submission" date="2021-01" db="EMBL/GenBank/DDBJ databases">
        <authorList>
            <consortium name="Genoscope - CEA"/>
            <person name="William W."/>
        </authorList>
    </citation>
    <scope>NUCLEOTIDE SEQUENCE</scope>
</reference>